<comment type="caution">
    <text evidence="1">The sequence shown here is derived from an EMBL/GenBank/DDBJ whole genome shotgun (WGS) entry which is preliminary data.</text>
</comment>
<reference evidence="1" key="1">
    <citation type="journal article" date="2023" name="Genome Biol. Evol.">
        <title>Long-read-based Genome Assembly of Drosophila gunungcola Reveals Fewer Chemosensory Genes in Flower-breeding Species.</title>
        <authorList>
            <person name="Negi A."/>
            <person name="Liao B.Y."/>
            <person name="Yeh S.D."/>
        </authorList>
    </citation>
    <scope>NUCLEOTIDE SEQUENCE</scope>
    <source>
        <strain evidence="1">Sukarami</strain>
    </source>
</reference>
<dbReference type="EMBL" id="JAMKOV010000004">
    <property type="protein sequence ID" value="KAI8040681.1"/>
    <property type="molecule type" value="Genomic_DNA"/>
</dbReference>
<organism evidence="1 2">
    <name type="scientific">Drosophila gunungcola</name>
    <name type="common">fruit fly</name>
    <dbReference type="NCBI Taxonomy" id="103775"/>
    <lineage>
        <taxon>Eukaryota</taxon>
        <taxon>Metazoa</taxon>
        <taxon>Ecdysozoa</taxon>
        <taxon>Arthropoda</taxon>
        <taxon>Hexapoda</taxon>
        <taxon>Insecta</taxon>
        <taxon>Pterygota</taxon>
        <taxon>Neoptera</taxon>
        <taxon>Endopterygota</taxon>
        <taxon>Diptera</taxon>
        <taxon>Brachycera</taxon>
        <taxon>Muscomorpha</taxon>
        <taxon>Ephydroidea</taxon>
        <taxon>Drosophilidae</taxon>
        <taxon>Drosophila</taxon>
        <taxon>Sophophora</taxon>
    </lineage>
</organism>
<name>A0A9P9YPG8_9MUSC</name>
<evidence type="ECO:0000313" key="1">
    <source>
        <dbReference type="EMBL" id="KAI8040681.1"/>
    </source>
</evidence>
<dbReference type="AlphaFoldDB" id="A0A9P9YPG8"/>
<accession>A0A9P9YPG8</accession>
<keyword evidence="2" id="KW-1185">Reference proteome</keyword>
<proteinExistence type="predicted"/>
<sequence length="110" mass="13080">MFAFDALFLSPDNRHRWTLDMGHWTTGTDVWDSSRRIGRRTRSWATKIDESLPSPLHSRLMFDKHREEGNAISRGIVITQFSSYQRKHYNVIVSANQRLKTKILKYFFFT</sequence>
<dbReference type="Proteomes" id="UP001059596">
    <property type="component" value="Unassembled WGS sequence"/>
</dbReference>
<gene>
    <name evidence="1" type="ORF">M5D96_006624</name>
</gene>
<protein>
    <submittedName>
        <fullName evidence="1">Uncharacterized protein</fullName>
    </submittedName>
</protein>
<evidence type="ECO:0000313" key="2">
    <source>
        <dbReference type="Proteomes" id="UP001059596"/>
    </source>
</evidence>